<gene>
    <name evidence="9" type="ORF">CBF30_06420</name>
</gene>
<evidence type="ECO:0000256" key="2">
    <source>
        <dbReference type="ARBA" id="ARBA00010735"/>
    </source>
</evidence>
<feature type="transmembrane region" description="Helical" evidence="8">
    <location>
        <begin position="160"/>
        <end position="178"/>
    </location>
</feature>
<keyword evidence="3" id="KW-0813">Transport</keyword>
<sequence length="269" mass="30321">MYQKERADWHEVMQASLPLCLSYIPVGLACGVLLQKVGFNPFLTALISVLVFSGGAQFLAASMLSLQAPMLSTVLMTFFLELRYILLSSSMSIYMKKESKYFIALFTQSLNDENYAVNYLKYSTDPSWNKKKALLVNWFSMFSWLCSNLLGTILGSVIHLNADLVHFALTAMFIFMFVMQMKNYLLLLTGIASGILSVWLMLIFQNTFGLILATILASFAGYGLEKALKKQPVGRKLAQLFKHSTLTKDKKNLRAPLSPMIEKETQQND</sequence>
<organism evidence="9 10">
    <name type="scientific">Vagococcus entomophilus</name>
    <dbReference type="NCBI Taxonomy" id="1160095"/>
    <lineage>
        <taxon>Bacteria</taxon>
        <taxon>Bacillati</taxon>
        <taxon>Bacillota</taxon>
        <taxon>Bacilli</taxon>
        <taxon>Lactobacillales</taxon>
        <taxon>Enterococcaceae</taxon>
        <taxon>Vagococcus</taxon>
    </lineage>
</organism>
<protein>
    <submittedName>
        <fullName evidence="9">Branched-chain amino acid ABC transporter</fullName>
    </submittedName>
</protein>
<dbReference type="GO" id="GO:0005886">
    <property type="term" value="C:plasma membrane"/>
    <property type="evidence" value="ECO:0007669"/>
    <property type="project" value="UniProtKB-SubCell"/>
</dbReference>
<accession>A0A430AG74</accession>
<dbReference type="RefSeq" id="WP_126823961.1">
    <property type="nucleotide sequence ID" value="NZ_JBHLWU010000002.1"/>
</dbReference>
<keyword evidence="4" id="KW-1003">Cell membrane</keyword>
<feature type="transmembrane region" description="Helical" evidence="8">
    <location>
        <begin position="185"/>
        <end position="204"/>
    </location>
</feature>
<dbReference type="Pfam" id="PF03591">
    <property type="entry name" value="AzlC"/>
    <property type="match status" value="1"/>
</dbReference>
<dbReference type="InterPro" id="IPR011606">
    <property type="entry name" value="Brnchd-chn_aa_trnsp_permease"/>
</dbReference>
<name>A0A430AG74_9ENTE</name>
<dbReference type="OrthoDB" id="3177005at2"/>
<feature type="transmembrane region" description="Helical" evidence="8">
    <location>
        <begin position="41"/>
        <end position="60"/>
    </location>
</feature>
<feature type="transmembrane region" description="Helical" evidence="8">
    <location>
        <begin position="134"/>
        <end position="154"/>
    </location>
</feature>
<keyword evidence="5 8" id="KW-0812">Transmembrane</keyword>
<dbReference type="PROSITE" id="PS51257">
    <property type="entry name" value="PROKAR_LIPOPROTEIN"/>
    <property type="match status" value="1"/>
</dbReference>
<evidence type="ECO:0000256" key="3">
    <source>
        <dbReference type="ARBA" id="ARBA00022448"/>
    </source>
</evidence>
<dbReference type="Proteomes" id="UP000288669">
    <property type="component" value="Unassembled WGS sequence"/>
</dbReference>
<evidence type="ECO:0000313" key="9">
    <source>
        <dbReference type="EMBL" id="RSU06891.1"/>
    </source>
</evidence>
<reference evidence="9 10" key="1">
    <citation type="submission" date="2017-05" db="EMBL/GenBank/DDBJ databases">
        <title>Vagococcus spp. assemblies.</title>
        <authorList>
            <person name="Gulvik C.A."/>
        </authorList>
    </citation>
    <scope>NUCLEOTIDE SEQUENCE [LARGE SCALE GENOMIC DNA]</scope>
    <source>
        <strain evidence="9 10">DSM 24756</strain>
    </source>
</reference>
<dbReference type="PANTHER" id="PTHR34979:SF1">
    <property type="entry name" value="INNER MEMBRANE PROTEIN YGAZ"/>
    <property type="match status" value="1"/>
</dbReference>
<keyword evidence="7 8" id="KW-0472">Membrane</keyword>
<dbReference type="PANTHER" id="PTHR34979">
    <property type="entry name" value="INNER MEMBRANE PROTEIN YGAZ"/>
    <property type="match status" value="1"/>
</dbReference>
<evidence type="ECO:0000256" key="7">
    <source>
        <dbReference type="ARBA" id="ARBA00023136"/>
    </source>
</evidence>
<evidence type="ECO:0000256" key="5">
    <source>
        <dbReference type="ARBA" id="ARBA00022692"/>
    </source>
</evidence>
<dbReference type="EMBL" id="NGJZ01000002">
    <property type="protein sequence ID" value="RSU06891.1"/>
    <property type="molecule type" value="Genomic_DNA"/>
</dbReference>
<dbReference type="GO" id="GO:1903785">
    <property type="term" value="P:L-valine transmembrane transport"/>
    <property type="evidence" value="ECO:0007669"/>
    <property type="project" value="TreeGrafter"/>
</dbReference>
<comment type="caution">
    <text evidence="9">The sequence shown here is derived from an EMBL/GenBank/DDBJ whole genome shotgun (WGS) entry which is preliminary data.</text>
</comment>
<keyword evidence="6 8" id="KW-1133">Transmembrane helix</keyword>
<comment type="similarity">
    <text evidence="2">Belongs to the AzlC family.</text>
</comment>
<evidence type="ECO:0000256" key="4">
    <source>
        <dbReference type="ARBA" id="ARBA00022475"/>
    </source>
</evidence>
<dbReference type="AlphaFoldDB" id="A0A430AG74"/>
<feature type="transmembrane region" description="Helical" evidence="8">
    <location>
        <begin position="12"/>
        <end position="34"/>
    </location>
</feature>
<evidence type="ECO:0000256" key="8">
    <source>
        <dbReference type="SAM" id="Phobius"/>
    </source>
</evidence>
<proteinExistence type="inferred from homology"/>
<comment type="subcellular location">
    <subcellularLocation>
        <location evidence="1">Cell membrane</location>
        <topology evidence="1">Multi-pass membrane protein</topology>
    </subcellularLocation>
</comment>
<evidence type="ECO:0000313" key="10">
    <source>
        <dbReference type="Proteomes" id="UP000288669"/>
    </source>
</evidence>
<evidence type="ECO:0000256" key="6">
    <source>
        <dbReference type="ARBA" id="ARBA00022989"/>
    </source>
</evidence>
<evidence type="ECO:0000256" key="1">
    <source>
        <dbReference type="ARBA" id="ARBA00004651"/>
    </source>
</evidence>
<feature type="transmembrane region" description="Helical" evidence="8">
    <location>
        <begin position="66"/>
        <end position="87"/>
    </location>
</feature>
<keyword evidence="10" id="KW-1185">Reference proteome</keyword>
<feature type="transmembrane region" description="Helical" evidence="8">
    <location>
        <begin position="210"/>
        <end position="228"/>
    </location>
</feature>